<evidence type="ECO:0000256" key="5">
    <source>
        <dbReference type="ARBA" id="ARBA00022729"/>
    </source>
</evidence>
<comment type="similarity">
    <text evidence="10 11">Belongs to the TonB-dependent receptor family.</text>
</comment>
<keyword evidence="4 10" id="KW-0812">Transmembrane</keyword>
<evidence type="ECO:0000256" key="6">
    <source>
        <dbReference type="ARBA" id="ARBA00023077"/>
    </source>
</evidence>
<accession>A0AAE3NX02</accession>
<name>A0AAE3NX02_9BACT</name>
<keyword evidence="16" id="KW-1185">Reference proteome</keyword>
<dbReference type="InterPro" id="IPR000531">
    <property type="entry name" value="Beta-barrel_TonB"/>
</dbReference>
<evidence type="ECO:0000259" key="13">
    <source>
        <dbReference type="Pfam" id="PF00593"/>
    </source>
</evidence>
<evidence type="ECO:0000256" key="8">
    <source>
        <dbReference type="ARBA" id="ARBA00023170"/>
    </source>
</evidence>
<keyword evidence="2 10" id="KW-0813">Transport</keyword>
<feature type="domain" description="TonB-dependent receptor plug" evidence="14">
    <location>
        <begin position="115"/>
        <end position="222"/>
    </location>
</feature>
<dbReference type="Pfam" id="PF13715">
    <property type="entry name" value="CarbopepD_reg_2"/>
    <property type="match status" value="1"/>
</dbReference>
<dbReference type="PROSITE" id="PS52016">
    <property type="entry name" value="TONB_DEPENDENT_REC_3"/>
    <property type="match status" value="1"/>
</dbReference>
<dbReference type="InterPro" id="IPR012910">
    <property type="entry name" value="Plug_dom"/>
</dbReference>
<dbReference type="PANTHER" id="PTHR30069:SF29">
    <property type="entry name" value="HEMOGLOBIN AND HEMOGLOBIN-HAPTOGLOBIN-BINDING PROTEIN 1-RELATED"/>
    <property type="match status" value="1"/>
</dbReference>
<keyword evidence="8 15" id="KW-0675">Receptor</keyword>
<evidence type="ECO:0000256" key="1">
    <source>
        <dbReference type="ARBA" id="ARBA00004571"/>
    </source>
</evidence>
<dbReference type="InterPro" id="IPR039426">
    <property type="entry name" value="TonB-dep_rcpt-like"/>
</dbReference>
<comment type="subcellular location">
    <subcellularLocation>
        <location evidence="1 10">Cell outer membrane</location>
        <topology evidence="1 10">Multi-pass membrane protein</topology>
    </subcellularLocation>
</comment>
<dbReference type="AlphaFoldDB" id="A0AAE3NX02"/>
<sequence>MKRLIILFLFSISISAQIKSLNGKVLNSQNQEPIQFCNVLIESKNISSVTNENGEFLLNGKIDLSDEIIFNHIGFEKKIISVKDFINQNNQIKLESKIFTSQTILVKGIISEEGKAPISFTKIKREEFSKNYTIQDFPELINNLPSINFYSENGNGLGYNYLSIRGFDQRRISVSINGVPQNDPEDHNVYWIDFPDLIQNTDLIQVQRGAGNGIVGYPAIGGSINIITSSFSDKSFLEFNSSVGSFNTRKYGISFSSGLINNKYSFSGKLSQTLSSGYRNLSWVDLKSYYFSVVRFDENLTTQINLYGGPIADGLAYTGLPKFAIKDKNIRKQNYSYWEAENNDLTFVVERRPEEIENFSQPHFEILNQYKINDKLNFNSALFLVLGNGFFDYDASWADTSYFRLTRENGFLTNQNPTNSLIRAMVENKQFGWIPKLNLIHPNGELIIGGEFRFHNSLHWGSINYANNLPELLSKNYRYYQYNGSKDIINFYVNENYNINDKINLLAELQFAYNQYRLFNEKYLNYDFSIKNFFVNPRFGINYQFDKNLSSYFNLAYVQREPRLKNYYDAAESSGGEVPQFELNSNGSYNFNKPLVQPESMFDFELGSVYKNEKILTSLNGYYMIFQDEIVKKGQLDRFGQPITGNMDKTIHYGLEAVLDYKINDNFSFIFNTSLSKNFITQGNTFIKTKDLTGKKIIAKIDLKDNSLSGFPSSFVNLLLKYSSESFYTQLSAKYVGSFYTDNYAEKLNVLLKSYPSLTDYTDNKVDSYFVLNFFISKEFYIDYFKSKFNVYLQVNNITDNLYAAYGIGGEFFPSAERNYIFGVKINL</sequence>
<feature type="chain" id="PRO_5042215735" evidence="12">
    <location>
        <begin position="19"/>
        <end position="828"/>
    </location>
</feature>
<dbReference type="InterPro" id="IPR036942">
    <property type="entry name" value="Beta-barrel_TonB_sf"/>
</dbReference>
<feature type="signal peptide" evidence="12">
    <location>
        <begin position="1"/>
        <end position="18"/>
    </location>
</feature>
<evidence type="ECO:0000259" key="14">
    <source>
        <dbReference type="Pfam" id="PF07715"/>
    </source>
</evidence>
<evidence type="ECO:0000313" key="16">
    <source>
        <dbReference type="Proteomes" id="UP001221302"/>
    </source>
</evidence>
<dbReference type="Gene3D" id="2.170.130.10">
    <property type="entry name" value="TonB-dependent receptor, plug domain"/>
    <property type="match status" value="1"/>
</dbReference>
<evidence type="ECO:0000256" key="10">
    <source>
        <dbReference type="PROSITE-ProRule" id="PRU01360"/>
    </source>
</evidence>
<organism evidence="15 16">
    <name type="scientific">Stygiobacter electus</name>
    <dbReference type="NCBI Taxonomy" id="3032292"/>
    <lineage>
        <taxon>Bacteria</taxon>
        <taxon>Pseudomonadati</taxon>
        <taxon>Ignavibacteriota</taxon>
        <taxon>Ignavibacteria</taxon>
        <taxon>Ignavibacteriales</taxon>
        <taxon>Melioribacteraceae</taxon>
        <taxon>Stygiobacter</taxon>
    </lineage>
</organism>
<feature type="domain" description="TonB-dependent receptor-like beta-barrel" evidence="13">
    <location>
        <begin position="369"/>
        <end position="798"/>
    </location>
</feature>
<dbReference type="GO" id="GO:0015344">
    <property type="term" value="F:siderophore uptake transmembrane transporter activity"/>
    <property type="evidence" value="ECO:0007669"/>
    <property type="project" value="TreeGrafter"/>
</dbReference>
<dbReference type="SUPFAM" id="SSF49464">
    <property type="entry name" value="Carboxypeptidase regulatory domain-like"/>
    <property type="match status" value="1"/>
</dbReference>
<dbReference type="SUPFAM" id="SSF56935">
    <property type="entry name" value="Porins"/>
    <property type="match status" value="1"/>
</dbReference>
<keyword evidence="5 12" id="KW-0732">Signal</keyword>
<dbReference type="PANTHER" id="PTHR30069">
    <property type="entry name" value="TONB-DEPENDENT OUTER MEMBRANE RECEPTOR"/>
    <property type="match status" value="1"/>
</dbReference>
<proteinExistence type="inferred from homology"/>
<dbReference type="InterPro" id="IPR037066">
    <property type="entry name" value="Plug_dom_sf"/>
</dbReference>
<evidence type="ECO:0000256" key="12">
    <source>
        <dbReference type="SAM" id="SignalP"/>
    </source>
</evidence>
<keyword evidence="9 10" id="KW-0998">Cell outer membrane</keyword>
<evidence type="ECO:0000313" key="15">
    <source>
        <dbReference type="EMBL" id="MDF1612506.1"/>
    </source>
</evidence>
<keyword evidence="3 10" id="KW-1134">Transmembrane beta strand</keyword>
<dbReference type="GO" id="GO:0009279">
    <property type="term" value="C:cell outer membrane"/>
    <property type="evidence" value="ECO:0007669"/>
    <property type="project" value="UniProtKB-SubCell"/>
</dbReference>
<evidence type="ECO:0000256" key="4">
    <source>
        <dbReference type="ARBA" id="ARBA00022692"/>
    </source>
</evidence>
<dbReference type="RefSeq" id="WP_321536277.1">
    <property type="nucleotide sequence ID" value="NZ_JARGDL010000014.1"/>
</dbReference>
<keyword evidence="7 10" id="KW-0472">Membrane</keyword>
<dbReference type="Pfam" id="PF00593">
    <property type="entry name" value="TonB_dep_Rec_b-barrel"/>
    <property type="match status" value="1"/>
</dbReference>
<dbReference type="GO" id="GO:0044718">
    <property type="term" value="P:siderophore transmembrane transport"/>
    <property type="evidence" value="ECO:0007669"/>
    <property type="project" value="TreeGrafter"/>
</dbReference>
<dbReference type="Pfam" id="PF07715">
    <property type="entry name" value="Plug"/>
    <property type="match status" value="1"/>
</dbReference>
<evidence type="ECO:0000256" key="9">
    <source>
        <dbReference type="ARBA" id="ARBA00023237"/>
    </source>
</evidence>
<evidence type="ECO:0000256" key="7">
    <source>
        <dbReference type="ARBA" id="ARBA00023136"/>
    </source>
</evidence>
<evidence type="ECO:0000256" key="3">
    <source>
        <dbReference type="ARBA" id="ARBA00022452"/>
    </source>
</evidence>
<dbReference type="Proteomes" id="UP001221302">
    <property type="component" value="Unassembled WGS sequence"/>
</dbReference>
<evidence type="ECO:0000256" key="2">
    <source>
        <dbReference type="ARBA" id="ARBA00022448"/>
    </source>
</evidence>
<comment type="caution">
    <text evidence="15">The sequence shown here is derived from an EMBL/GenBank/DDBJ whole genome shotgun (WGS) entry which is preliminary data.</text>
</comment>
<keyword evidence="6 11" id="KW-0798">TonB box</keyword>
<protein>
    <submittedName>
        <fullName evidence="15">TonB-dependent receptor</fullName>
    </submittedName>
</protein>
<gene>
    <name evidence="15" type="ORF">P0M35_10110</name>
</gene>
<dbReference type="Gene3D" id="2.40.170.20">
    <property type="entry name" value="TonB-dependent receptor, beta-barrel domain"/>
    <property type="match status" value="1"/>
</dbReference>
<dbReference type="EMBL" id="JARGDL010000014">
    <property type="protein sequence ID" value="MDF1612506.1"/>
    <property type="molecule type" value="Genomic_DNA"/>
</dbReference>
<reference evidence="15" key="1">
    <citation type="submission" date="2023-03" db="EMBL/GenBank/DDBJ databases">
        <title>Stygiobacter electus gen. nov., sp. nov., facultatively anaerobic thermotolerant bacterium of the class Ignavibacteria from a well of Yessentuki mineral water deposit.</title>
        <authorList>
            <person name="Podosokorskaya O.A."/>
            <person name="Elcheninov A.G."/>
            <person name="Petrova N.F."/>
            <person name="Zavarzina D.G."/>
            <person name="Kublanov I.V."/>
            <person name="Merkel A.Y."/>
        </authorList>
    </citation>
    <scope>NUCLEOTIDE SEQUENCE</scope>
    <source>
        <strain evidence="15">09-Me</strain>
    </source>
</reference>
<dbReference type="InterPro" id="IPR008969">
    <property type="entry name" value="CarboxyPept-like_regulatory"/>
</dbReference>
<evidence type="ECO:0000256" key="11">
    <source>
        <dbReference type="RuleBase" id="RU003357"/>
    </source>
</evidence>